<feature type="domain" description="Fumarylacetoacetase-like C-terminal" evidence="2">
    <location>
        <begin position="28"/>
        <end position="227"/>
    </location>
</feature>
<dbReference type="PANTHER" id="PTHR11820">
    <property type="entry name" value="ACYLPYRUVASE"/>
    <property type="match status" value="1"/>
</dbReference>
<evidence type="ECO:0000256" key="1">
    <source>
        <dbReference type="ARBA" id="ARBA00022723"/>
    </source>
</evidence>
<dbReference type="InterPro" id="IPR011234">
    <property type="entry name" value="Fumarylacetoacetase-like_C"/>
</dbReference>
<dbReference type="GO" id="GO:0016787">
    <property type="term" value="F:hydrolase activity"/>
    <property type="evidence" value="ECO:0007669"/>
    <property type="project" value="UniProtKB-KW"/>
</dbReference>
<keyword evidence="1" id="KW-0479">Metal-binding</keyword>
<comment type="caution">
    <text evidence="3">The sequence shown here is derived from an EMBL/GenBank/DDBJ whole genome shotgun (WGS) entry which is preliminary data.</text>
</comment>
<evidence type="ECO:0000259" key="2">
    <source>
        <dbReference type="Pfam" id="PF01557"/>
    </source>
</evidence>
<reference evidence="3 4" key="1">
    <citation type="submission" date="2023-10" db="EMBL/GenBank/DDBJ databases">
        <authorList>
            <person name="Venkata Ramana C."/>
            <person name="Sasikala C."/>
            <person name="Dhurka M."/>
        </authorList>
    </citation>
    <scope>NUCLEOTIDE SEQUENCE [LARGE SCALE GENOMIC DNA]</scope>
    <source>
        <strain evidence="3 4">KCTC 32151</strain>
    </source>
</reference>
<accession>A0ABU4AKA3</accession>
<dbReference type="EMBL" id="JAWLIP010000004">
    <property type="protein sequence ID" value="MDV6226662.1"/>
    <property type="molecule type" value="Genomic_DNA"/>
</dbReference>
<proteinExistence type="predicted"/>
<evidence type="ECO:0000313" key="4">
    <source>
        <dbReference type="Proteomes" id="UP001185659"/>
    </source>
</evidence>
<name>A0ABU4AKA3_9HYPH</name>
<keyword evidence="3" id="KW-0378">Hydrolase</keyword>
<keyword evidence="4" id="KW-1185">Reference proteome</keyword>
<evidence type="ECO:0000313" key="3">
    <source>
        <dbReference type="EMBL" id="MDV6226662.1"/>
    </source>
</evidence>
<dbReference type="Proteomes" id="UP001185659">
    <property type="component" value="Unassembled WGS sequence"/>
</dbReference>
<gene>
    <name evidence="3" type="ORF">R2G56_10240</name>
</gene>
<dbReference type="SUPFAM" id="SSF56529">
    <property type="entry name" value="FAH"/>
    <property type="match status" value="1"/>
</dbReference>
<organism evidence="3 4">
    <name type="scientific">Nitratireductor aquimarinus</name>
    <dbReference type="NCBI Taxonomy" id="889300"/>
    <lineage>
        <taxon>Bacteria</taxon>
        <taxon>Pseudomonadati</taxon>
        <taxon>Pseudomonadota</taxon>
        <taxon>Alphaproteobacteria</taxon>
        <taxon>Hyphomicrobiales</taxon>
        <taxon>Phyllobacteriaceae</taxon>
        <taxon>Nitratireductor</taxon>
    </lineage>
</organism>
<dbReference type="PANTHER" id="PTHR11820:SF90">
    <property type="entry name" value="FLUTATHIONE S-TRANSFERASE"/>
    <property type="match status" value="1"/>
</dbReference>
<dbReference type="InterPro" id="IPR036663">
    <property type="entry name" value="Fumarylacetoacetase_C_sf"/>
</dbReference>
<protein>
    <submittedName>
        <fullName evidence="3">Fumarylacetoacetate hydrolase family protein</fullName>
    </submittedName>
</protein>
<dbReference type="Gene3D" id="3.90.850.10">
    <property type="entry name" value="Fumarylacetoacetase-like, C-terminal domain"/>
    <property type="match status" value="1"/>
</dbReference>
<dbReference type="Pfam" id="PF01557">
    <property type="entry name" value="FAA_hydrolase"/>
    <property type="match status" value="1"/>
</dbReference>
<sequence length="231" mass="24719">MADFVFPPASQPSVAVAGEEARFPVRRIFCVGRNYAAHAREMGHEPEREPPFFFTKPADAVVDADTVIPYPALTQDLHHEIELVVAIGKGGSNIDPAHALDHVYGYAVGLDLTRRDLQAEAKKKGRPWDWAKAFDRSSPCGPIVPVAKTGHPSQGRVWLAVNGEIRQEGDLDELIWPVADVIALCSQAMELKAGDLIYTGTPAGVGALQPGDHVEGGVDGVGEIAITIGEA</sequence>
<dbReference type="RefSeq" id="WP_317561212.1">
    <property type="nucleotide sequence ID" value="NZ_JAWLIP010000004.1"/>
</dbReference>